<dbReference type="CDD" id="cd16433">
    <property type="entry name" value="CheB"/>
    <property type="match status" value="1"/>
</dbReference>
<keyword evidence="1 4" id="KW-0378">Hydrolase</keyword>
<dbReference type="Pfam" id="PF01339">
    <property type="entry name" value="CheB_methylest"/>
    <property type="match status" value="1"/>
</dbReference>
<feature type="active site" evidence="4">
    <location>
        <position position="123"/>
    </location>
</feature>
<evidence type="ECO:0000313" key="6">
    <source>
        <dbReference type="EMBL" id="OWW21246.1"/>
    </source>
</evidence>
<evidence type="ECO:0000313" key="7">
    <source>
        <dbReference type="Proteomes" id="UP000197535"/>
    </source>
</evidence>
<keyword evidence="4" id="KW-0145">Chemotaxis</keyword>
<comment type="caution">
    <text evidence="6">The sequence shown here is derived from an EMBL/GenBank/DDBJ whole genome shotgun (WGS) entry which is preliminary data.</text>
</comment>
<evidence type="ECO:0000259" key="5">
    <source>
        <dbReference type="PROSITE" id="PS50122"/>
    </source>
</evidence>
<organism evidence="6 7">
    <name type="scientific">Noviherbaspirillum denitrificans</name>
    <dbReference type="NCBI Taxonomy" id="1968433"/>
    <lineage>
        <taxon>Bacteria</taxon>
        <taxon>Pseudomonadati</taxon>
        <taxon>Pseudomonadota</taxon>
        <taxon>Betaproteobacteria</taxon>
        <taxon>Burkholderiales</taxon>
        <taxon>Oxalobacteraceae</taxon>
        <taxon>Noviherbaspirillum</taxon>
    </lineage>
</organism>
<evidence type="ECO:0000256" key="1">
    <source>
        <dbReference type="ARBA" id="ARBA00022801"/>
    </source>
</evidence>
<dbReference type="EC" id="3.1.1.61" evidence="2"/>
<dbReference type="PIRSF" id="PIRSF036461">
    <property type="entry name" value="Chmtx_methlestr"/>
    <property type="match status" value="1"/>
</dbReference>
<dbReference type="GO" id="GO:0008984">
    <property type="term" value="F:protein-glutamate methylesterase activity"/>
    <property type="evidence" value="ECO:0007669"/>
    <property type="project" value="UniProtKB-EC"/>
</dbReference>
<proteinExistence type="predicted"/>
<reference evidence="6 7" key="1">
    <citation type="submission" date="2016-02" db="EMBL/GenBank/DDBJ databases">
        <authorList>
            <person name="Wen L."/>
            <person name="He K."/>
            <person name="Yang H."/>
        </authorList>
    </citation>
    <scope>NUCLEOTIDE SEQUENCE [LARGE SCALE GENOMIC DNA]</scope>
    <source>
        <strain evidence="6 7">TSA40</strain>
    </source>
</reference>
<evidence type="ECO:0000256" key="2">
    <source>
        <dbReference type="ARBA" id="ARBA00039140"/>
    </source>
</evidence>
<gene>
    <name evidence="6" type="ORF">AYR66_18990</name>
</gene>
<protein>
    <recommendedName>
        <fullName evidence="2">protein-glutamate methylesterase</fullName>
        <ecNumber evidence="2">3.1.1.61</ecNumber>
    </recommendedName>
</protein>
<sequence>MIGTSAGGPDALRRLLKRLPADFPAPVLVVMHVGSRYSIMPRILERDANLPVRHAVDAEPIKPGVVLMAPPDRHLLVEDGIVRVTRGPKENFSRPAIDPLFRSAALYYRENAIGVILTGLLDDGTIGLQAIKAYGGLALVQDPLDADEPAMPRSAINHVQVDACLPVEELADCLVQLAGSASEQVPIAAYMHPIEVQGRFDLRQKTEMNALSEIAVASGLTCPECHGSLWEIKGSNPPNFRCHTGHVYTAQGLNTAQDAVVEEAIWAAVRALHEKQMLLHRLAASAEAANQTAVFDEHLATAENVARHAETLRRIISRGSDT</sequence>
<dbReference type="PANTHER" id="PTHR42872:SF6">
    <property type="entry name" value="PROTEIN-GLUTAMATE METHYLESTERASE_PROTEIN-GLUTAMINE GLUTAMINASE"/>
    <property type="match status" value="1"/>
</dbReference>
<dbReference type="PANTHER" id="PTHR42872">
    <property type="entry name" value="PROTEIN-GLUTAMATE METHYLESTERASE/PROTEIN-GLUTAMINE GLUTAMINASE"/>
    <property type="match status" value="1"/>
</dbReference>
<dbReference type="AlphaFoldDB" id="A0A254TF19"/>
<evidence type="ECO:0000256" key="4">
    <source>
        <dbReference type="PROSITE-ProRule" id="PRU00050"/>
    </source>
</evidence>
<feature type="active site" evidence="4">
    <location>
        <position position="32"/>
    </location>
</feature>
<feature type="domain" description="CheB-type methylesterase" evidence="5">
    <location>
        <begin position="1"/>
        <end position="181"/>
    </location>
</feature>
<keyword evidence="7" id="KW-1185">Reference proteome</keyword>
<dbReference type="Proteomes" id="UP000197535">
    <property type="component" value="Unassembled WGS sequence"/>
</dbReference>
<evidence type="ECO:0000256" key="3">
    <source>
        <dbReference type="ARBA" id="ARBA00048267"/>
    </source>
</evidence>
<accession>A0A254TF19</accession>
<dbReference type="EMBL" id="LSTO01000001">
    <property type="protein sequence ID" value="OWW21246.1"/>
    <property type="molecule type" value="Genomic_DNA"/>
</dbReference>
<dbReference type="InterPro" id="IPR011247">
    <property type="entry name" value="Chemotax_prot-Glu_Me-esterase"/>
</dbReference>
<comment type="catalytic activity">
    <reaction evidence="3">
        <text>[protein]-L-glutamate 5-O-methyl ester + H2O = L-glutamyl-[protein] + methanol + H(+)</text>
        <dbReference type="Rhea" id="RHEA:23236"/>
        <dbReference type="Rhea" id="RHEA-COMP:10208"/>
        <dbReference type="Rhea" id="RHEA-COMP:10311"/>
        <dbReference type="ChEBI" id="CHEBI:15377"/>
        <dbReference type="ChEBI" id="CHEBI:15378"/>
        <dbReference type="ChEBI" id="CHEBI:17790"/>
        <dbReference type="ChEBI" id="CHEBI:29973"/>
        <dbReference type="ChEBI" id="CHEBI:82795"/>
        <dbReference type="EC" id="3.1.1.61"/>
    </reaction>
</comment>
<feature type="active site" evidence="4">
    <location>
        <position position="5"/>
    </location>
</feature>
<dbReference type="SUPFAM" id="SSF52738">
    <property type="entry name" value="Methylesterase CheB, C-terminal domain"/>
    <property type="match status" value="1"/>
</dbReference>
<dbReference type="InterPro" id="IPR000673">
    <property type="entry name" value="Sig_transdc_resp-reg_Me-estase"/>
</dbReference>
<dbReference type="GO" id="GO:0005737">
    <property type="term" value="C:cytoplasm"/>
    <property type="evidence" value="ECO:0007669"/>
    <property type="project" value="InterPro"/>
</dbReference>
<dbReference type="PROSITE" id="PS50122">
    <property type="entry name" value="CHEB"/>
    <property type="match status" value="1"/>
</dbReference>
<dbReference type="Gene3D" id="3.40.50.180">
    <property type="entry name" value="Methylesterase CheB, C-terminal domain"/>
    <property type="match status" value="1"/>
</dbReference>
<dbReference type="InterPro" id="IPR035909">
    <property type="entry name" value="CheB_C"/>
</dbReference>
<dbReference type="GO" id="GO:0000156">
    <property type="term" value="F:phosphorelay response regulator activity"/>
    <property type="evidence" value="ECO:0007669"/>
    <property type="project" value="InterPro"/>
</dbReference>
<name>A0A254TF19_9BURK</name>
<dbReference type="GO" id="GO:0006935">
    <property type="term" value="P:chemotaxis"/>
    <property type="evidence" value="ECO:0007669"/>
    <property type="project" value="UniProtKB-UniRule"/>
</dbReference>